<reference evidence="19 20" key="1">
    <citation type="submission" date="2020-12" db="EMBL/GenBank/DDBJ databases">
        <title>Revised draft genomes of Rhodomicrobium vannielii ATCC 17100 and Rhodomicrobium udaipurense JA643.</title>
        <authorList>
            <person name="Conners E.M."/>
            <person name="Davenport E.J."/>
            <person name="Bose A."/>
        </authorList>
    </citation>
    <scope>NUCLEOTIDE SEQUENCE [LARGE SCALE GENOMIC DNA]</scope>
    <source>
        <strain evidence="19 20">JA643</strain>
    </source>
</reference>
<keyword evidence="15" id="KW-0437">Light-harvesting polypeptide</keyword>
<feature type="transmembrane region" description="Helical" evidence="17">
    <location>
        <begin position="30"/>
        <end position="49"/>
    </location>
</feature>
<dbReference type="PROSITE" id="PS00969">
    <property type="entry name" value="ANTENNA_COMP_BETA"/>
    <property type="match status" value="1"/>
</dbReference>
<feature type="binding site" description="axial binding residue" evidence="16">
    <location>
        <position position="21"/>
    </location>
    <ligand>
        <name>a bacteriochlorophyll</name>
        <dbReference type="ChEBI" id="CHEBI:38201"/>
    </ligand>
    <ligandPart>
        <name>Mg</name>
        <dbReference type="ChEBI" id="CHEBI:25107"/>
    </ligandPart>
</feature>
<evidence type="ECO:0000256" key="5">
    <source>
        <dbReference type="ARBA" id="ARBA00022475"/>
    </source>
</evidence>
<comment type="subcellular location">
    <subcellularLocation>
        <location evidence="2">Cell inner membrane</location>
        <topology evidence="2">Single-pass type II membrane protein</topology>
    </subcellularLocation>
</comment>
<keyword evidence="6" id="KW-0148">Chlorophyll</keyword>
<evidence type="ECO:0000256" key="10">
    <source>
        <dbReference type="ARBA" id="ARBA00022842"/>
    </source>
</evidence>
<protein>
    <submittedName>
        <fullName evidence="19">Light-harvesting protein</fullName>
    </submittedName>
</protein>
<proteinExistence type="inferred from homology"/>
<comment type="caution">
    <text evidence="19">The sequence shown here is derived from an EMBL/GenBank/DDBJ whole genome shotgun (WGS) entry which is preliminary data.</text>
</comment>
<keyword evidence="12 17" id="KW-1133">Transmembrane helix</keyword>
<name>A0A8I1GG30_9HYPH</name>
<evidence type="ECO:0000256" key="6">
    <source>
        <dbReference type="ARBA" id="ARBA00022494"/>
    </source>
</evidence>
<evidence type="ECO:0000256" key="8">
    <source>
        <dbReference type="ARBA" id="ARBA00022692"/>
    </source>
</evidence>
<keyword evidence="13" id="KW-0157">Chromophore</keyword>
<organism evidence="19 20">
    <name type="scientific">Rhodomicrobium udaipurense</name>
    <dbReference type="NCBI Taxonomy" id="1202716"/>
    <lineage>
        <taxon>Bacteria</taxon>
        <taxon>Pseudomonadati</taxon>
        <taxon>Pseudomonadota</taxon>
        <taxon>Alphaproteobacteria</taxon>
        <taxon>Hyphomicrobiales</taxon>
        <taxon>Hyphomicrobiaceae</taxon>
        <taxon>Rhodomicrobium</taxon>
    </lineage>
</organism>
<dbReference type="InterPro" id="IPR002362">
    <property type="entry name" value="LHB-1/5"/>
</dbReference>
<feature type="binding site" description="axial binding residue" evidence="16">
    <location>
        <position position="39"/>
    </location>
    <ligand>
        <name>a bacteriochlorophyll</name>
        <dbReference type="ChEBI" id="CHEBI:38201"/>
    </ligand>
    <ligandPart>
        <name>Mg</name>
        <dbReference type="ChEBI" id="CHEBI:25107"/>
    </ligandPart>
</feature>
<comment type="similarity">
    <text evidence="3">Belongs to the antenna complex beta subunit family.</text>
</comment>
<evidence type="ECO:0000256" key="2">
    <source>
        <dbReference type="ARBA" id="ARBA00004249"/>
    </source>
</evidence>
<evidence type="ECO:0000256" key="14">
    <source>
        <dbReference type="ARBA" id="ARBA00023136"/>
    </source>
</evidence>
<dbReference type="GO" id="GO:0019684">
    <property type="term" value="P:photosynthesis, light reaction"/>
    <property type="evidence" value="ECO:0007669"/>
    <property type="project" value="InterPro"/>
</dbReference>
<keyword evidence="8 17" id="KW-0812">Transmembrane</keyword>
<dbReference type="Proteomes" id="UP000623250">
    <property type="component" value="Unassembled WGS sequence"/>
</dbReference>
<dbReference type="InterPro" id="IPR023624">
    <property type="entry name" value="Antenna_beta_dom_sf"/>
</dbReference>
<accession>A0A8I1GG30</accession>
<dbReference type="PIRSF" id="PIRSF002900">
    <property type="entry name" value="Antenna_beta"/>
    <property type="match status" value="1"/>
</dbReference>
<gene>
    <name evidence="19" type="ORF">JDN41_01405</name>
</gene>
<dbReference type="GO" id="GO:0042314">
    <property type="term" value="F:bacteriochlorophyll binding"/>
    <property type="evidence" value="ECO:0007669"/>
    <property type="project" value="UniProtKB-KW"/>
</dbReference>
<comment type="function">
    <text evidence="1">Antenna complexes are light-harvesting systems, which transfer the excitation energy to the reaction centers.</text>
</comment>
<feature type="domain" description="Antenna complex alpha/beta subunit" evidence="18">
    <location>
        <begin position="15"/>
        <end position="49"/>
    </location>
</feature>
<keyword evidence="20" id="KW-1185">Reference proteome</keyword>
<dbReference type="GO" id="GO:0005886">
    <property type="term" value="C:plasma membrane"/>
    <property type="evidence" value="ECO:0007669"/>
    <property type="project" value="UniProtKB-SubCell"/>
</dbReference>
<dbReference type="Pfam" id="PF00556">
    <property type="entry name" value="LHC"/>
    <property type="match status" value="1"/>
</dbReference>
<dbReference type="PRINTS" id="PR00674">
    <property type="entry name" value="LIGHTHARVSTB"/>
</dbReference>
<dbReference type="InterPro" id="IPR000066">
    <property type="entry name" value="Antenna_a/b"/>
</dbReference>
<dbReference type="NCBIfam" id="NF040862">
    <property type="entry name" value="pufB_517_ASD"/>
    <property type="match status" value="1"/>
</dbReference>
<keyword evidence="14 17" id="KW-0472">Membrane</keyword>
<evidence type="ECO:0000256" key="1">
    <source>
        <dbReference type="ARBA" id="ARBA00002455"/>
    </source>
</evidence>
<evidence type="ECO:0000256" key="4">
    <source>
        <dbReference type="ARBA" id="ARBA00011367"/>
    </source>
</evidence>
<sequence>MADPNKVYPTGLTLAEAEELHGYVINGTRVFGAAALVAHFLAYAFTPWLH</sequence>
<evidence type="ECO:0000256" key="3">
    <source>
        <dbReference type="ARBA" id="ARBA00011052"/>
    </source>
</evidence>
<comment type="subunit">
    <text evidence="4">The core complex is formed by different alpha and beta chains, binding bacteriochlorophyll molecules, and arranged most probably in tetrameric structures disposed around the reaction center. The non-pigmented gamma chains may constitute additional components.</text>
</comment>
<evidence type="ECO:0000256" key="9">
    <source>
        <dbReference type="ARBA" id="ARBA00022723"/>
    </source>
</evidence>
<dbReference type="RefSeq" id="WP_013419929.1">
    <property type="nucleotide sequence ID" value="NZ_JAEMUK010000002.1"/>
</dbReference>
<dbReference type="SUPFAM" id="SSF56918">
    <property type="entry name" value="Light-harvesting complex subunits"/>
    <property type="match status" value="1"/>
</dbReference>
<dbReference type="AlphaFoldDB" id="A0A8I1GG30"/>
<dbReference type="InterPro" id="IPR023623">
    <property type="entry name" value="Antenna_beta_CS"/>
</dbReference>
<evidence type="ECO:0000313" key="19">
    <source>
        <dbReference type="EMBL" id="MBJ7542212.1"/>
    </source>
</evidence>
<keyword evidence="9 16" id="KW-0479">Metal-binding</keyword>
<keyword evidence="7" id="KW-0042">Antenna complex</keyword>
<evidence type="ECO:0000256" key="17">
    <source>
        <dbReference type="SAM" id="Phobius"/>
    </source>
</evidence>
<dbReference type="InterPro" id="IPR035889">
    <property type="entry name" value="Light-harvesting_complex"/>
</dbReference>
<evidence type="ECO:0000256" key="12">
    <source>
        <dbReference type="ARBA" id="ARBA00022989"/>
    </source>
</evidence>
<dbReference type="GO" id="GO:0030077">
    <property type="term" value="C:plasma membrane light-harvesting complex"/>
    <property type="evidence" value="ECO:0007669"/>
    <property type="project" value="InterPro"/>
</dbReference>
<evidence type="ECO:0000313" key="20">
    <source>
        <dbReference type="Proteomes" id="UP000623250"/>
    </source>
</evidence>
<evidence type="ECO:0000256" key="7">
    <source>
        <dbReference type="ARBA" id="ARBA00022549"/>
    </source>
</evidence>
<evidence type="ECO:0000256" key="15">
    <source>
        <dbReference type="ARBA" id="ARBA00023243"/>
    </source>
</evidence>
<evidence type="ECO:0000256" key="13">
    <source>
        <dbReference type="ARBA" id="ARBA00022991"/>
    </source>
</evidence>
<keyword evidence="10 16" id="KW-0460">Magnesium</keyword>
<keyword evidence="11" id="KW-0076">Bacteriochlorophyll</keyword>
<dbReference type="Gene3D" id="1.20.5.250">
    <property type="match status" value="1"/>
</dbReference>
<keyword evidence="5" id="KW-1003">Cell membrane</keyword>
<dbReference type="EMBL" id="JAEMUK010000002">
    <property type="protein sequence ID" value="MBJ7542212.1"/>
    <property type="molecule type" value="Genomic_DNA"/>
</dbReference>
<evidence type="ECO:0000259" key="18">
    <source>
        <dbReference type="Pfam" id="PF00556"/>
    </source>
</evidence>
<evidence type="ECO:0000256" key="16">
    <source>
        <dbReference type="PIRSR" id="PIRSR002900-1"/>
    </source>
</evidence>
<evidence type="ECO:0000256" key="11">
    <source>
        <dbReference type="ARBA" id="ARBA00022956"/>
    </source>
</evidence>
<dbReference type="GO" id="GO:0046872">
    <property type="term" value="F:metal ion binding"/>
    <property type="evidence" value="ECO:0007669"/>
    <property type="project" value="UniProtKB-KW"/>
</dbReference>